<evidence type="ECO:0000313" key="3">
    <source>
        <dbReference type="Proteomes" id="UP000238186"/>
    </source>
</evidence>
<gene>
    <name evidence="2" type="ORF">C5K18_03170</name>
</gene>
<accession>A0A2S8DGT8</accession>
<reference evidence="2 3" key="1">
    <citation type="submission" date="2018-02" db="EMBL/GenBank/DDBJ databases">
        <title>Distribution and characterization of Shiga toxin converting temperate phage carried by Shigella flexneri in Hispaniola.</title>
        <authorList>
            <person name="Fogolari M."/>
            <person name="Mavian C."/>
            <person name="Angeletti S."/>
            <person name="Salemi M."/>
            <person name="Lampel K.A."/>
            <person name="Maurelli A.T."/>
        </authorList>
    </citation>
    <scope>NUCLEOTIDE SEQUENCE [LARGE SCALE GENOMIC DNA]</scope>
    <source>
        <strain evidence="2 3">BS979</strain>
    </source>
</reference>
<comment type="caution">
    <text evidence="2">The sequence shown here is derived from an EMBL/GenBank/DDBJ whole genome shotgun (WGS) entry which is preliminary data.</text>
</comment>
<name>A0A2S8DGT8_SHIDY</name>
<dbReference type="Proteomes" id="UP000238186">
    <property type="component" value="Unassembled WGS sequence"/>
</dbReference>
<sequence>MKTSFTHSFSPLYPLNDSATIITHHARNLTPAPFSRHGDNKKQYPPPHAHATMPHREGADDRHHHAIAQSGHGPRENAGF</sequence>
<organism evidence="2 3">
    <name type="scientific">Shigella dysenteriae</name>
    <dbReference type="NCBI Taxonomy" id="622"/>
    <lineage>
        <taxon>Bacteria</taxon>
        <taxon>Pseudomonadati</taxon>
        <taxon>Pseudomonadota</taxon>
        <taxon>Gammaproteobacteria</taxon>
        <taxon>Enterobacterales</taxon>
        <taxon>Enterobacteriaceae</taxon>
        <taxon>Shigella</taxon>
    </lineage>
</organism>
<feature type="compositionally biased region" description="Basic and acidic residues" evidence="1">
    <location>
        <begin position="54"/>
        <end position="63"/>
    </location>
</feature>
<proteinExistence type="predicted"/>
<evidence type="ECO:0000256" key="1">
    <source>
        <dbReference type="SAM" id="MobiDB-lite"/>
    </source>
</evidence>
<evidence type="ECO:0000313" key="2">
    <source>
        <dbReference type="EMBL" id="PQN10949.1"/>
    </source>
</evidence>
<protein>
    <submittedName>
        <fullName evidence="2">Uncharacterized protein</fullName>
    </submittedName>
</protein>
<dbReference type="AlphaFoldDB" id="A0A2S8DGT8"/>
<dbReference type="EMBL" id="PUGT01000039">
    <property type="protein sequence ID" value="PQN10949.1"/>
    <property type="molecule type" value="Genomic_DNA"/>
</dbReference>
<feature type="region of interest" description="Disordered" evidence="1">
    <location>
        <begin position="30"/>
        <end position="80"/>
    </location>
</feature>